<dbReference type="RefSeq" id="WP_286137084.1">
    <property type="nucleotide sequence ID" value="NZ_BRPL01000004.1"/>
</dbReference>
<evidence type="ECO:0000256" key="1">
    <source>
        <dbReference type="ARBA" id="ARBA00008000"/>
    </source>
</evidence>
<dbReference type="Proteomes" id="UP001144204">
    <property type="component" value="Unassembled WGS sequence"/>
</dbReference>
<name>A0A9W6B298_9LACO</name>
<evidence type="ECO:0000313" key="6">
    <source>
        <dbReference type="EMBL" id="GLB47547.1"/>
    </source>
</evidence>
<evidence type="ECO:0000256" key="2">
    <source>
        <dbReference type="ARBA" id="ARBA00022630"/>
    </source>
</evidence>
<dbReference type="GO" id="GO:0071949">
    <property type="term" value="F:FAD binding"/>
    <property type="evidence" value="ECO:0007669"/>
    <property type="project" value="InterPro"/>
</dbReference>
<keyword evidence="4" id="KW-0560">Oxidoreductase</keyword>
<dbReference type="FunFam" id="3.30.70.2740:FF:000001">
    <property type="entry name" value="D-lactate dehydrogenase mitochondrial"/>
    <property type="match status" value="1"/>
</dbReference>
<dbReference type="PANTHER" id="PTHR42934">
    <property type="entry name" value="GLYCOLATE OXIDASE SUBUNIT GLCD"/>
    <property type="match status" value="1"/>
</dbReference>
<dbReference type="InterPro" id="IPR016169">
    <property type="entry name" value="FAD-bd_PCMH_sub2"/>
</dbReference>
<comment type="caution">
    <text evidence="6">The sequence shown here is derived from an EMBL/GenBank/DDBJ whole genome shotgun (WGS) entry which is preliminary data.</text>
</comment>
<keyword evidence="2" id="KW-0285">Flavoprotein</keyword>
<evidence type="ECO:0000259" key="5">
    <source>
        <dbReference type="PROSITE" id="PS51387"/>
    </source>
</evidence>
<dbReference type="SUPFAM" id="SSF55103">
    <property type="entry name" value="FAD-linked oxidases, C-terminal domain"/>
    <property type="match status" value="1"/>
</dbReference>
<keyword evidence="7" id="KW-1185">Reference proteome</keyword>
<gene>
    <name evidence="6" type="primary">glcD</name>
    <name evidence="6" type="ORF">WR164_15260</name>
</gene>
<dbReference type="InterPro" id="IPR016166">
    <property type="entry name" value="FAD-bd_PCMH"/>
</dbReference>
<feature type="domain" description="FAD-binding PCMH-type" evidence="5">
    <location>
        <begin position="44"/>
        <end position="224"/>
    </location>
</feature>
<protein>
    <submittedName>
        <fullName evidence="6">FAD-binding protein</fullName>
    </submittedName>
</protein>
<dbReference type="PANTHER" id="PTHR42934:SF2">
    <property type="entry name" value="GLYCOLATE OXIDASE SUBUNIT GLCD"/>
    <property type="match status" value="1"/>
</dbReference>
<dbReference type="AlphaFoldDB" id="A0A9W6B298"/>
<dbReference type="Pfam" id="PF01565">
    <property type="entry name" value="FAD_binding_4"/>
    <property type="match status" value="1"/>
</dbReference>
<accession>A0A9W6B298</accession>
<evidence type="ECO:0000313" key="7">
    <source>
        <dbReference type="Proteomes" id="UP001144204"/>
    </source>
</evidence>
<dbReference type="EMBL" id="BRPL01000004">
    <property type="protein sequence ID" value="GLB47547.1"/>
    <property type="molecule type" value="Genomic_DNA"/>
</dbReference>
<evidence type="ECO:0000256" key="4">
    <source>
        <dbReference type="ARBA" id="ARBA00023002"/>
    </source>
</evidence>
<proteinExistence type="inferred from homology"/>
<dbReference type="InterPro" id="IPR016164">
    <property type="entry name" value="FAD-linked_Oxase-like_C"/>
</dbReference>
<comment type="similarity">
    <text evidence="1">Belongs to the FAD-binding oxidoreductase/transferase type 4 family.</text>
</comment>
<keyword evidence="3" id="KW-0274">FAD</keyword>
<sequence length="466" mass="50842">MAIFKAFKDSDIINALEERAPHADVASDSKTLDQYQNDSYGLQIDHDHFVAIVKVSDVKDIQGVLSVARQYHLPVVPQTAATSVVSGSDAINHGILLSTAKMNQILEINPSDQVAVVQPGVINKHLNDEANKVGMLYGPDPASRPMSSIGGNVNTNAGGMSNLKYGSTKDSVLGLQVVLADGRILNLGGKTYKQAFGYDLTHLFVGSEGTLGIITKVTVKLFPIPKSDSILGMAFFNNLNDLSQAVATIRTSGVSPSMLEAMDHNVMKAIDQKDKTDYADKGNSMLVFKLDNHDDDTLQTVRQILRKYHATDLKVTKDAKEKATIIKARQDMLPAVYADQSKAYVMEDMAVPMSKFADLMASINDISKKLDVNIYVAGHAGDGNVHPIVNWPKSEKGIPDNVQKAVQMMFRKSLELGGTISGEHSVGSLKNQWVNTELGNNVDYLQQQIKSLLDPMHILNPKRKID</sequence>
<dbReference type="GO" id="GO:0016491">
    <property type="term" value="F:oxidoreductase activity"/>
    <property type="evidence" value="ECO:0007669"/>
    <property type="project" value="UniProtKB-KW"/>
</dbReference>
<reference evidence="6" key="2">
    <citation type="journal article" date="2023" name="PLoS ONE">
        <title>Philodulcilactobacillus myokoensis gen. nov., sp. nov., a fructophilic, acidophilic, and agar-phobic lactic acid bacterium isolated from fermented vegetable extracts.</title>
        <authorList>
            <person name="Kouya T."/>
            <person name="Ishiyama Y."/>
            <person name="Ohashi S."/>
            <person name="Kumakubo R."/>
            <person name="Yamazaki T."/>
            <person name="Otaki T."/>
        </authorList>
    </citation>
    <scope>NUCLEOTIDE SEQUENCE</scope>
    <source>
        <strain evidence="6">WR16-4</strain>
    </source>
</reference>
<dbReference type="SUPFAM" id="SSF56176">
    <property type="entry name" value="FAD-binding/transporter-associated domain-like"/>
    <property type="match status" value="1"/>
</dbReference>
<dbReference type="InterPro" id="IPR004113">
    <property type="entry name" value="FAD-bd_oxidored_4_C"/>
</dbReference>
<evidence type="ECO:0000256" key="3">
    <source>
        <dbReference type="ARBA" id="ARBA00022827"/>
    </source>
</evidence>
<dbReference type="Gene3D" id="3.30.70.2740">
    <property type="match status" value="1"/>
</dbReference>
<dbReference type="Pfam" id="PF02913">
    <property type="entry name" value="FAD-oxidase_C"/>
    <property type="match status" value="1"/>
</dbReference>
<dbReference type="Gene3D" id="3.30.465.10">
    <property type="match status" value="1"/>
</dbReference>
<dbReference type="PROSITE" id="PS51387">
    <property type="entry name" value="FAD_PCMH"/>
    <property type="match status" value="1"/>
</dbReference>
<reference evidence="6" key="1">
    <citation type="submission" date="2022-07" db="EMBL/GenBank/DDBJ databases">
        <authorList>
            <person name="Kouya T."/>
            <person name="Ishiyama Y."/>
        </authorList>
    </citation>
    <scope>NUCLEOTIDE SEQUENCE</scope>
    <source>
        <strain evidence="6">WR16-4</strain>
    </source>
</reference>
<dbReference type="InterPro" id="IPR051914">
    <property type="entry name" value="FAD-linked_OxidoTrans_Type4"/>
</dbReference>
<dbReference type="InterPro" id="IPR036318">
    <property type="entry name" value="FAD-bd_PCMH-like_sf"/>
</dbReference>
<dbReference type="InterPro" id="IPR006094">
    <property type="entry name" value="Oxid_FAD_bind_N"/>
</dbReference>
<organism evidence="6 7">
    <name type="scientific">Philodulcilactobacillus myokoensis</name>
    <dbReference type="NCBI Taxonomy" id="2929573"/>
    <lineage>
        <taxon>Bacteria</taxon>
        <taxon>Bacillati</taxon>
        <taxon>Bacillota</taxon>
        <taxon>Bacilli</taxon>
        <taxon>Lactobacillales</taxon>
        <taxon>Lactobacillaceae</taxon>
        <taxon>Philodulcilactobacillus</taxon>
    </lineage>
</organism>